<dbReference type="InterPro" id="IPR046469">
    <property type="entry name" value="SAM_HAT_N"/>
</dbReference>
<evidence type="ECO:0000256" key="1">
    <source>
        <dbReference type="ARBA" id="ARBA00022691"/>
    </source>
</evidence>
<dbReference type="RefSeq" id="WP_322876899.1">
    <property type="nucleotide sequence ID" value="NZ_JAVMIP010000001.1"/>
</dbReference>
<dbReference type="Gene3D" id="2.40.30.90">
    <property type="entry name" value="Bacterial fluorinating enzyme like"/>
    <property type="match status" value="1"/>
</dbReference>
<organism evidence="5 6">
    <name type="scientific">Pseudocalidococcus azoricus BACA0444</name>
    <dbReference type="NCBI Taxonomy" id="2918990"/>
    <lineage>
        <taxon>Bacteria</taxon>
        <taxon>Bacillati</taxon>
        <taxon>Cyanobacteriota</taxon>
        <taxon>Cyanophyceae</taxon>
        <taxon>Acaryochloridales</taxon>
        <taxon>Thermosynechococcaceae</taxon>
        <taxon>Pseudocalidococcus</taxon>
        <taxon>Pseudocalidococcus azoricus</taxon>
    </lineage>
</organism>
<sequence>MSAAFTPAPMITLLTDFGYQDSYAGILRGIIFQINPTATIIDLTHGIAPHDCHAAMFQLRQATPYFNPQTIHLAVVDPGVGSSRRGLAIQTSQGVLVGPDNGIFTGVLHQAQVSQAVELTNPDYWLPLEISTTFHGRDIFAPVAAHLSLGVALGSFGNPIDPAALIRLPGLEPEQTSVGWRGIVQGIDHFGNVISTLPKTLCQGGTWMVQYQALTLPLMQIYSEVSPDQPIALIGSHGWLEIAINQGSAAQIYGTRLGDTIYLYPA</sequence>
<dbReference type="InterPro" id="IPR023228">
    <property type="entry name" value="SAM_OH_AdoTrfase_N_sf"/>
</dbReference>
<dbReference type="AlphaFoldDB" id="A0AAE4FP91"/>
<evidence type="ECO:0000313" key="6">
    <source>
        <dbReference type="Proteomes" id="UP001268256"/>
    </source>
</evidence>
<evidence type="ECO:0000313" key="5">
    <source>
        <dbReference type="EMBL" id="MDS3859595.1"/>
    </source>
</evidence>
<dbReference type="EMBL" id="JAVMIP010000001">
    <property type="protein sequence ID" value="MDS3859595.1"/>
    <property type="molecule type" value="Genomic_DNA"/>
</dbReference>
<name>A0AAE4FP91_9CYAN</name>
<gene>
    <name evidence="5" type="ORF">RIF25_02115</name>
</gene>
<dbReference type="Pfam" id="PF01887">
    <property type="entry name" value="SAM_HAT_N"/>
    <property type="match status" value="1"/>
</dbReference>
<comment type="similarity">
    <text evidence="2">Belongs to the SAM hydrolase / SAM-dependent halogenase family.</text>
</comment>
<evidence type="ECO:0000259" key="4">
    <source>
        <dbReference type="Pfam" id="PF20257"/>
    </source>
</evidence>
<dbReference type="InterPro" id="IPR002747">
    <property type="entry name" value="SAM_OH_AdoTrfase"/>
</dbReference>
<dbReference type="Pfam" id="PF20257">
    <property type="entry name" value="SAM_HAT_C"/>
    <property type="match status" value="1"/>
</dbReference>
<dbReference type="Proteomes" id="UP001268256">
    <property type="component" value="Unassembled WGS sequence"/>
</dbReference>
<keyword evidence="6" id="KW-1185">Reference proteome</keyword>
<accession>A0AAE4FP91</accession>
<dbReference type="SUPFAM" id="SSF102522">
    <property type="entry name" value="Bacterial fluorinating enzyme, N-terminal domain"/>
    <property type="match status" value="1"/>
</dbReference>
<feature type="domain" description="S-adenosyl-l-methionine hydroxide adenosyltransferase N-terminal" evidence="3">
    <location>
        <begin position="11"/>
        <end position="157"/>
    </location>
</feature>
<dbReference type="InterPro" id="IPR023227">
    <property type="entry name" value="SAM_OH_AdoTrfase_C_sf"/>
</dbReference>
<dbReference type="PIRSF" id="PIRSF006779">
    <property type="entry name" value="UCP006779"/>
    <property type="match status" value="1"/>
</dbReference>
<evidence type="ECO:0000259" key="3">
    <source>
        <dbReference type="Pfam" id="PF01887"/>
    </source>
</evidence>
<dbReference type="InterPro" id="IPR046470">
    <property type="entry name" value="SAM_HAT_C"/>
</dbReference>
<proteinExistence type="inferred from homology"/>
<dbReference type="SUPFAM" id="SSF101852">
    <property type="entry name" value="Bacterial fluorinating enzyme, C-terminal domain"/>
    <property type="match status" value="1"/>
</dbReference>
<dbReference type="PANTHER" id="PTHR35092">
    <property type="entry name" value="CHLORINASE MJ1651"/>
    <property type="match status" value="1"/>
</dbReference>
<protein>
    <submittedName>
        <fullName evidence="5">SAM-dependent chlorinase/fluorinase</fullName>
    </submittedName>
</protein>
<feature type="domain" description="S-adenosyl-l-methionine hydroxide adenosyltransferase C-terminal" evidence="4">
    <location>
        <begin position="182"/>
        <end position="261"/>
    </location>
</feature>
<dbReference type="Gene3D" id="3.40.50.10790">
    <property type="entry name" value="S-adenosyl-l-methionine hydroxide adenosyltransferase, N-terminal"/>
    <property type="match status" value="1"/>
</dbReference>
<evidence type="ECO:0000256" key="2">
    <source>
        <dbReference type="ARBA" id="ARBA00024035"/>
    </source>
</evidence>
<dbReference type="PANTHER" id="PTHR35092:SF1">
    <property type="entry name" value="CHLORINASE MJ1651"/>
    <property type="match status" value="1"/>
</dbReference>
<reference evidence="6" key="1">
    <citation type="submission" date="2023-07" db="EMBL/GenBank/DDBJ databases">
        <authorList>
            <person name="Luz R."/>
            <person name="Cordeiro R."/>
            <person name="Fonseca A."/>
            <person name="Goncalves V."/>
        </authorList>
    </citation>
    <scope>NUCLEOTIDE SEQUENCE [LARGE SCALE GENOMIC DNA]</scope>
    <source>
        <strain evidence="6">BACA0444</strain>
    </source>
</reference>
<keyword evidence="1" id="KW-0949">S-adenosyl-L-methionine</keyword>
<comment type="caution">
    <text evidence="5">The sequence shown here is derived from an EMBL/GenBank/DDBJ whole genome shotgun (WGS) entry which is preliminary data.</text>
</comment>